<evidence type="ECO:0000313" key="7">
    <source>
        <dbReference type="EMBL" id="ORZ34587.1"/>
    </source>
</evidence>
<dbReference type="STRING" id="765915.A0A1Y2HJ20"/>
<proteinExistence type="predicted"/>
<name>A0A1Y2HJ20_9FUNG</name>
<evidence type="ECO:0000256" key="3">
    <source>
        <dbReference type="ARBA" id="ARBA00022794"/>
    </source>
</evidence>
<dbReference type="GO" id="GO:0060271">
    <property type="term" value="P:cilium assembly"/>
    <property type="evidence" value="ECO:0007669"/>
    <property type="project" value="TreeGrafter"/>
</dbReference>
<accession>A0A1Y2HJ20</accession>
<dbReference type="Proteomes" id="UP000193411">
    <property type="component" value="Unassembled WGS sequence"/>
</dbReference>
<comment type="caution">
    <text evidence="7">The sequence shown here is derived from an EMBL/GenBank/DDBJ whole genome shotgun (WGS) entry which is preliminary data.</text>
</comment>
<comment type="subcellular location">
    <subcellularLocation>
        <location evidence="1">Cytoplasm</location>
        <location evidence="1">Cytoskeleton</location>
        <location evidence="1">Cilium basal body</location>
    </subcellularLocation>
</comment>
<dbReference type="OrthoDB" id="184109at2759"/>
<dbReference type="GO" id="GO:0036038">
    <property type="term" value="C:MKS complex"/>
    <property type="evidence" value="ECO:0007669"/>
    <property type="project" value="TreeGrafter"/>
</dbReference>
<evidence type="ECO:0000256" key="5">
    <source>
        <dbReference type="ARBA" id="ARBA00023273"/>
    </source>
</evidence>
<dbReference type="PANTHER" id="PTHR12968:SF2">
    <property type="entry name" value="B9 DOMAIN-CONTAINING PROTEIN 2"/>
    <property type="match status" value="1"/>
</dbReference>
<evidence type="ECO:0000256" key="2">
    <source>
        <dbReference type="ARBA" id="ARBA00022490"/>
    </source>
</evidence>
<keyword evidence="4" id="KW-0206">Cytoskeleton</keyword>
<dbReference type="EMBL" id="MCFL01000027">
    <property type="protein sequence ID" value="ORZ34587.1"/>
    <property type="molecule type" value="Genomic_DNA"/>
</dbReference>
<sequence>MAELHVLGTLHGARSSDGSAFVGASGLACRWTIMTGNAWTVVEGASSAQTQVDIPADGEWAVWSHPIGWPKLAIEVLRQDMFGRYQLFGYGVMSIPMTAGTHRLECPIWRPHRSWMDSLKATFLGTAVGLKSLDLLVSSADRYQLTTVPIPCTVFAEVTVVHRGFAQNGLHLQGRNNRPPS</sequence>
<keyword evidence="2" id="KW-0963">Cytoplasm</keyword>
<gene>
    <name evidence="7" type="ORF">BCR44DRAFT_1148126</name>
</gene>
<dbReference type="PROSITE" id="PS51381">
    <property type="entry name" value="C2_B9"/>
    <property type="match status" value="1"/>
</dbReference>
<dbReference type="InterPro" id="IPR010796">
    <property type="entry name" value="C2_B9-type_dom"/>
</dbReference>
<dbReference type="Pfam" id="PF07162">
    <property type="entry name" value="B9-C2"/>
    <property type="match status" value="1"/>
</dbReference>
<keyword evidence="8" id="KW-1185">Reference proteome</keyword>
<dbReference type="PANTHER" id="PTHR12968">
    <property type="entry name" value="B9 DOMAIN-CONTAINING"/>
    <property type="match status" value="1"/>
</dbReference>
<keyword evidence="3" id="KW-0970">Cilium biogenesis/degradation</keyword>
<evidence type="ECO:0000256" key="4">
    <source>
        <dbReference type="ARBA" id="ARBA00023212"/>
    </source>
</evidence>
<organism evidence="7 8">
    <name type="scientific">Catenaria anguillulae PL171</name>
    <dbReference type="NCBI Taxonomy" id="765915"/>
    <lineage>
        <taxon>Eukaryota</taxon>
        <taxon>Fungi</taxon>
        <taxon>Fungi incertae sedis</taxon>
        <taxon>Blastocladiomycota</taxon>
        <taxon>Blastocladiomycetes</taxon>
        <taxon>Blastocladiales</taxon>
        <taxon>Catenariaceae</taxon>
        <taxon>Catenaria</taxon>
    </lineage>
</organism>
<protein>
    <recommendedName>
        <fullName evidence="6">B9 domain-containing protein 2</fullName>
    </recommendedName>
</protein>
<reference evidence="7 8" key="1">
    <citation type="submission" date="2016-07" db="EMBL/GenBank/DDBJ databases">
        <title>Pervasive Adenine N6-methylation of Active Genes in Fungi.</title>
        <authorList>
            <consortium name="DOE Joint Genome Institute"/>
            <person name="Mondo S.J."/>
            <person name="Dannebaum R.O."/>
            <person name="Kuo R.C."/>
            <person name="Labutti K."/>
            <person name="Haridas S."/>
            <person name="Kuo A."/>
            <person name="Salamov A."/>
            <person name="Ahrendt S.R."/>
            <person name="Lipzen A."/>
            <person name="Sullivan W."/>
            <person name="Andreopoulos W.B."/>
            <person name="Clum A."/>
            <person name="Lindquist E."/>
            <person name="Daum C."/>
            <person name="Ramamoorthy G.K."/>
            <person name="Gryganskyi A."/>
            <person name="Culley D."/>
            <person name="Magnuson J.K."/>
            <person name="James T.Y."/>
            <person name="O'Malley M.A."/>
            <person name="Stajich J.E."/>
            <person name="Spatafora J.W."/>
            <person name="Visel A."/>
            <person name="Grigoriev I.V."/>
        </authorList>
    </citation>
    <scope>NUCLEOTIDE SEQUENCE [LARGE SCALE GENOMIC DNA]</scope>
    <source>
        <strain evidence="7 8">PL171</strain>
    </source>
</reference>
<keyword evidence="5" id="KW-0966">Cell projection</keyword>
<evidence type="ECO:0000256" key="6">
    <source>
        <dbReference type="ARBA" id="ARBA00039272"/>
    </source>
</evidence>
<dbReference type="AlphaFoldDB" id="A0A1Y2HJ20"/>
<evidence type="ECO:0000313" key="8">
    <source>
        <dbReference type="Proteomes" id="UP000193411"/>
    </source>
</evidence>
<evidence type="ECO:0000256" key="1">
    <source>
        <dbReference type="ARBA" id="ARBA00004120"/>
    </source>
</evidence>